<dbReference type="InterPro" id="IPR008740">
    <property type="entry name" value="Peptidase_C30_CoV"/>
</dbReference>
<feature type="domain" description="AV-Nsp11N/CoV-Nsp15M" evidence="84">
    <location>
        <begin position="6164"/>
        <end position="6289"/>
    </location>
</feature>
<dbReference type="Pfam" id="PF19217">
    <property type="entry name" value="CoV_NSP4_N"/>
    <property type="match status" value="1"/>
</dbReference>
<dbReference type="InterPro" id="IPR037227">
    <property type="entry name" value="EndoU-like"/>
</dbReference>
<dbReference type="InterPro" id="IPR027351">
    <property type="entry name" value="(+)RNA_virus_helicase_core_dom"/>
</dbReference>
<dbReference type="PANTHER" id="PTHR43788:SF8">
    <property type="entry name" value="DNA-BINDING PROTEIN SMUBP-2"/>
    <property type="match status" value="1"/>
</dbReference>
<dbReference type="Pfam" id="PF08717">
    <property type="entry name" value="CoV_NSP8"/>
    <property type="match status" value="1"/>
</dbReference>
<dbReference type="Gene3D" id="3.10.20.540">
    <property type="match status" value="1"/>
</dbReference>
<evidence type="ECO:0000259" key="85">
    <source>
        <dbReference type="PROSITE" id="PS51989"/>
    </source>
</evidence>
<dbReference type="Pfam" id="PF01661">
    <property type="entry name" value="Macro"/>
    <property type="match status" value="1"/>
</dbReference>
<dbReference type="CDD" id="cd21826">
    <property type="entry name" value="alphaCoV_Nsp7"/>
    <property type="match status" value="1"/>
</dbReference>
<dbReference type="InterPro" id="IPR044330">
    <property type="entry name" value="NSP15_alpha_betaCoV_N"/>
</dbReference>
<dbReference type="CDD" id="cd21161">
    <property type="entry name" value="NendoU_cv_Nsp15-like"/>
    <property type="match status" value="1"/>
</dbReference>
<dbReference type="InterPro" id="IPR043174">
    <property type="entry name" value="NSP15_middle_sf"/>
</dbReference>
<evidence type="ECO:0000259" key="75">
    <source>
        <dbReference type="PROSITE" id="PS51949"/>
    </source>
</evidence>
<evidence type="ECO:0000256" key="29">
    <source>
        <dbReference type="ARBA" id="ARBA00022807"/>
    </source>
</evidence>
<dbReference type="InterPro" id="IPR014822">
    <property type="entry name" value="NSP9_CoV"/>
</dbReference>
<dbReference type="SUPFAM" id="SSF144246">
    <property type="entry name" value="Coronavirus NSP10-like"/>
    <property type="match status" value="1"/>
</dbReference>
<dbReference type="SUPFAM" id="SSF143076">
    <property type="entry name" value="Coronavirus NSP8-like"/>
    <property type="match status" value="1"/>
</dbReference>
<dbReference type="InterPro" id="IPR041679">
    <property type="entry name" value="DNA2/NAM7-like_C"/>
</dbReference>
<dbReference type="InterPro" id="IPR038123">
    <property type="entry name" value="NSP4_C_sf_CoV"/>
</dbReference>
<evidence type="ECO:0000256" key="58">
    <source>
        <dbReference type="PROSITE-ProRule" id="PRU01298"/>
    </source>
</evidence>
<evidence type="ECO:0000256" key="25">
    <source>
        <dbReference type="ARBA" id="ARBA00022771"/>
    </source>
</evidence>
<feature type="domain" description="3Ecto" evidence="87">
    <location>
        <begin position="1978"/>
        <end position="2043"/>
    </location>
</feature>
<keyword evidence="39" id="KW-1072">Activation of host autophagy by virus</keyword>
<feature type="transmembrane region" description="Helical" evidence="64">
    <location>
        <begin position="3413"/>
        <end position="3435"/>
    </location>
</feature>
<dbReference type="CDD" id="cd21558">
    <property type="entry name" value="alphaCoV-Nsp6"/>
    <property type="match status" value="1"/>
</dbReference>
<keyword evidence="33" id="KW-1043">Host membrane</keyword>
<keyword evidence="29" id="KW-0788">Thiol protease</keyword>
<evidence type="ECO:0000256" key="22">
    <source>
        <dbReference type="ARBA" id="ARBA00022741"/>
    </source>
</evidence>
<evidence type="ECO:0000256" key="41">
    <source>
        <dbReference type="ARBA" id="ARBA00023157"/>
    </source>
</evidence>
<comment type="caution">
    <text evidence="61">Lacks conserved residue(s) required for the propagation of feature annotation.</text>
</comment>
<evidence type="ECO:0000256" key="26">
    <source>
        <dbReference type="ARBA" id="ARBA00022786"/>
    </source>
</evidence>
<keyword evidence="27 60" id="KW-0378">Hydrolase</keyword>
<evidence type="ECO:0000256" key="11">
    <source>
        <dbReference type="ARBA" id="ARBA00022581"/>
    </source>
</evidence>
<evidence type="ECO:0000259" key="82">
    <source>
        <dbReference type="PROSITE" id="PS51958"/>
    </source>
</evidence>
<dbReference type="CDD" id="cd21409">
    <property type="entry name" value="1B_cv_Nsp13-like"/>
    <property type="match status" value="1"/>
</dbReference>
<dbReference type="Pfam" id="PF06460">
    <property type="entry name" value="CoV_Methyltr_2"/>
    <property type="match status" value="1"/>
</dbReference>
<feature type="transmembrane region" description="Helical" evidence="64">
    <location>
        <begin position="2092"/>
        <end position="2114"/>
    </location>
</feature>
<dbReference type="InterPro" id="IPR048673">
    <property type="entry name" value="NSP13_stalk_CoV"/>
</dbReference>
<dbReference type="InterPro" id="IPR043472">
    <property type="entry name" value="Macro_dom-like"/>
</dbReference>
<dbReference type="CDD" id="cd21689">
    <property type="entry name" value="stalk_CoV_Nsp13-like"/>
    <property type="match status" value="1"/>
</dbReference>
<dbReference type="GO" id="GO:0044172">
    <property type="term" value="C:host cell endoplasmic reticulum-Golgi intermediate compartment"/>
    <property type="evidence" value="ECO:0007669"/>
    <property type="project" value="UniProtKB-SubCell"/>
</dbReference>
<feature type="active site" evidence="60">
    <location>
        <position position="6336"/>
    </location>
</feature>
<keyword evidence="25 55" id="KW-0863">Zinc-finger</keyword>
<dbReference type="InterPro" id="IPR042515">
    <property type="entry name" value="NSP15_N_CoV"/>
</dbReference>
<comment type="subunit">
    <text evidence="47">3CL-PRO exists as monomer and homodimer. Eight copies of nsp7 and eight copies of nsp8 assemble to form a heterohexadecamer. Nsp9 is a dimer. Nsp10 forms a dodecamer.</text>
</comment>
<dbReference type="PROSITE" id="PS50507">
    <property type="entry name" value="RDRP_SSRNA_POS"/>
    <property type="match status" value="1"/>
</dbReference>
<feature type="transmembrane region" description="Helical" evidence="64">
    <location>
        <begin position="2040"/>
        <end position="2062"/>
    </location>
</feature>
<dbReference type="PROSITE" id="PS51653">
    <property type="entry name" value="CV_ZBD"/>
    <property type="match status" value="1"/>
</dbReference>
<evidence type="ECO:0000256" key="53">
    <source>
        <dbReference type="ARBA" id="ARBA00047995"/>
    </source>
</evidence>
<dbReference type="InterPro" id="IPR027417">
    <property type="entry name" value="P-loop_NTPase"/>
</dbReference>
<evidence type="ECO:0000256" key="51">
    <source>
        <dbReference type="ARBA" id="ARBA00046192"/>
    </source>
</evidence>
<evidence type="ECO:0000313" key="90">
    <source>
        <dbReference type="Proteomes" id="UP000204448"/>
    </source>
</evidence>
<feature type="domain" description="Peptidase C30" evidence="68">
    <location>
        <begin position="2956"/>
        <end position="3257"/>
    </location>
</feature>
<dbReference type="InterPro" id="IPR043177">
    <property type="entry name" value="PLpro_N_sf_CoV"/>
</dbReference>
<keyword evidence="28" id="KW-0347">Helicase</keyword>
<evidence type="ECO:0000256" key="63">
    <source>
        <dbReference type="PROSITE-ProRule" id="PRU01344"/>
    </source>
</evidence>
<evidence type="ECO:0000259" key="66">
    <source>
        <dbReference type="PROSITE" id="PS51124"/>
    </source>
</evidence>
<evidence type="ECO:0000256" key="10">
    <source>
        <dbReference type="ARBA" id="ARBA00022484"/>
    </source>
</evidence>
<feature type="region of interest" description="Y1" evidence="61">
    <location>
        <begin position="2118"/>
        <end position="2208"/>
    </location>
</feature>
<dbReference type="PROSITE" id="PS51154">
    <property type="entry name" value="MACRO"/>
    <property type="match status" value="1"/>
</dbReference>
<dbReference type="InterPro" id="IPR032505">
    <property type="entry name" value="CoV_NSP4_C"/>
</dbReference>
<evidence type="ECO:0000259" key="77">
    <source>
        <dbReference type="PROSITE" id="PS51951"/>
    </source>
</evidence>
<evidence type="ECO:0000256" key="3">
    <source>
        <dbReference type="ARBA" id="ARBA00002928"/>
    </source>
</evidence>
<dbReference type="SMART" id="SM00506">
    <property type="entry name" value="A1pp"/>
    <property type="match status" value="1"/>
</dbReference>
<evidence type="ECO:0000259" key="88">
    <source>
        <dbReference type="PROSITE" id="PS52000"/>
    </source>
</evidence>
<dbReference type="PROSITE" id="PS51989">
    <property type="entry name" value="COV_NSP2_N"/>
    <property type="match status" value="1"/>
</dbReference>
<dbReference type="SUPFAM" id="SSF52540">
    <property type="entry name" value="P-loop containing nucleoside triphosphate hydrolases"/>
    <property type="match status" value="1"/>
</dbReference>
<feature type="domain" description="NendoU" evidence="82">
    <location>
        <begin position="6306"/>
        <end position="6445"/>
    </location>
</feature>
<dbReference type="InterPro" id="IPR043615">
    <property type="entry name" value="NSP2_N_CoV"/>
</dbReference>
<keyword evidence="24 60" id="KW-0255">Endonuclease</keyword>
<evidence type="ECO:0000256" key="31">
    <source>
        <dbReference type="ARBA" id="ARBA00022839"/>
    </source>
</evidence>
<dbReference type="Gene3D" id="3.40.220.10">
    <property type="entry name" value="Leucine Aminopeptidase, subunit E, domain 1"/>
    <property type="match status" value="1"/>
</dbReference>
<dbReference type="CDD" id="cd21401">
    <property type="entry name" value="ZBD_cv_Nsp13-like"/>
    <property type="match status" value="1"/>
</dbReference>
<keyword evidence="9" id="KW-1113">Inhibition of host RLR pathway by virus</keyword>
<dbReference type="GO" id="GO:0039520">
    <property type="term" value="P:symbiont-mediated activation of host autophagy"/>
    <property type="evidence" value="ECO:0007669"/>
    <property type="project" value="UniProtKB-KW"/>
</dbReference>
<evidence type="ECO:0000256" key="21">
    <source>
        <dbReference type="ARBA" id="ARBA00022737"/>
    </source>
</evidence>
<evidence type="ECO:0000256" key="57">
    <source>
        <dbReference type="PROSITE-ProRule" id="PRU01296"/>
    </source>
</evidence>
<dbReference type="InterPro" id="IPR036333">
    <property type="entry name" value="NSP10_sf_CoV"/>
</dbReference>
<keyword evidence="35 57" id="KW-0694">RNA-binding</keyword>
<evidence type="ECO:0000259" key="74">
    <source>
        <dbReference type="PROSITE" id="PS51948"/>
    </source>
</evidence>
<dbReference type="RefSeq" id="YP_009336483.1">
    <property type="nucleotide sequence ID" value="NC_032730.1"/>
</dbReference>
<dbReference type="PROSITE" id="PS51944">
    <property type="entry name" value="COV_NSP3D_UBL"/>
    <property type="match status" value="1"/>
</dbReference>
<dbReference type="CDD" id="cd21830">
    <property type="entry name" value="alphaCoV_Nsp8"/>
    <property type="match status" value="1"/>
</dbReference>
<keyword evidence="36" id="KW-1092">Inhibition of host IRF3 by virus</keyword>
<feature type="region of interest" description="ZF1" evidence="61">
    <location>
        <begin position="2122"/>
        <end position="2135"/>
    </location>
</feature>
<dbReference type="GO" id="GO:0043139">
    <property type="term" value="F:5'-3' DNA helicase activity"/>
    <property type="evidence" value="ECO:0007669"/>
    <property type="project" value="TreeGrafter"/>
</dbReference>
<feature type="transmembrane region" description="Helical" evidence="64">
    <location>
        <begin position="2069"/>
        <end position="2086"/>
    </location>
</feature>
<evidence type="ECO:0000256" key="27">
    <source>
        <dbReference type="ARBA" id="ARBA00022801"/>
    </source>
</evidence>
<keyword evidence="12 59" id="KW-0489">Methyltransferase</keyword>
<evidence type="ECO:0000256" key="19">
    <source>
        <dbReference type="ARBA" id="ARBA00022722"/>
    </source>
</evidence>
<keyword evidence="32" id="KW-0067">ATP-binding</keyword>
<feature type="transmembrane region" description="Helical" evidence="64">
    <location>
        <begin position="3264"/>
        <end position="3284"/>
    </location>
</feature>
<evidence type="ECO:0000259" key="65">
    <source>
        <dbReference type="PROSITE" id="PS50507"/>
    </source>
</evidence>
<evidence type="ECO:0000256" key="5">
    <source>
        <dbReference type="ARBA" id="ARBA00004301"/>
    </source>
</evidence>
<keyword evidence="43" id="KW-0456">Lyase</keyword>
<comment type="catalytic activity">
    <reaction evidence="50">
        <text>a 5'-end diphospho-ribonucleoside in mRNA + GTP + H(+) = a 5'-end (5'-triphosphoguanosine)-ribonucleoside in mRNA + diphosphate</text>
        <dbReference type="Rhea" id="RHEA:67012"/>
        <dbReference type="Rhea" id="RHEA-COMP:17165"/>
        <dbReference type="Rhea" id="RHEA-COMP:17166"/>
        <dbReference type="ChEBI" id="CHEBI:15378"/>
        <dbReference type="ChEBI" id="CHEBI:33019"/>
        <dbReference type="ChEBI" id="CHEBI:37565"/>
        <dbReference type="ChEBI" id="CHEBI:167616"/>
        <dbReference type="ChEBI" id="CHEBI:167617"/>
        <dbReference type="EC" id="2.7.7.50"/>
    </reaction>
    <physiologicalReaction direction="left-to-right" evidence="50">
        <dbReference type="Rhea" id="RHEA:67013"/>
    </physiologicalReaction>
</comment>
<dbReference type="Pfam" id="PF08715">
    <property type="entry name" value="CoV_peptidase"/>
    <property type="match status" value="2"/>
</dbReference>
<evidence type="ECO:0000256" key="14">
    <source>
        <dbReference type="ARBA" id="ARBA00022662"/>
    </source>
</evidence>
<dbReference type="GO" id="GO:0004197">
    <property type="term" value="F:cysteine-type endopeptidase activity"/>
    <property type="evidence" value="ECO:0007669"/>
    <property type="project" value="InterPro"/>
</dbReference>
<feature type="domain" description="ExoN" evidence="79">
    <location>
        <begin position="5652"/>
        <end position="5866"/>
    </location>
</feature>
<dbReference type="InterPro" id="IPR014828">
    <property type="entry name" value="NSP7_CoV"/>
</dbReference>
<feature type="domain" description="ExoN/MTase coactivator" evidence="78">
    <location>
        <begin position="3925"/>
        <end position="4065"/>
    </location>
</feature>
<dbReference type="GeneID" id="30853696"/>
<dbReference type="GO" id="GO:0039548">
    <property type="term" value="P:symbiont-mediated suppression of host cytoplasmic pattern recognition receptor signaling pathway via inhibition of IRF3 activity"/>
    <property type="evidence" value="ECO:0007669"/>
    <property type="project" value="UniProtKB-KW"/>
</dbReference>
<keyword evidence="11" id="KW-0945">Host-virus interaction</keyword>
<feature type="active site" evidence="58">
    <location>
        <position position="5672"/>
    </location>
</feature>
<keyword evidence="38 64" id="KW-1133">Transmembrane helix</keyword>
<feature type="disulfide bond" evidence="62">
    <location>
        <begin position="2012"/>
        <end position="2018"/>
    </location>
</feature>
<dbReference type="PROSITE" id="PS51953">
    <property type="entry name" value="NIV_EXON"/>
    <property type="match status" value="1"/>
</dbReference>
<evidence type="ECO:0000256" key="13">
    <source>
        <dbReference type="ARBA" id="ARBA00022632"/>
    </source>
</evidence>
<dbReference type="InterPro" id="IPR047570">
    <property type="entry name" value="NSP12_IF_CoV"/>
</dbReference>
<dbReference type="CDD" id="cd21588">
    <property type="entry name" value="alphaCoV_RdRp"/>
    <property type="match status" value="1"/>
</dbReference>
<dbReference type="GO" id="GO:0004482">
    <property type="term" value="F:mRNA 5'-cap (guanine-N7-)-methyltransferase activity"/>
    <property type="evidence" value="ECO:0007669"/>
    <property type="project" value="InterPro"/>
</dbReference>
<evidence type="ECO:0000259" key="69">
    <source>
        <dbReference type="PROSITE" id="PS51653"/>
    </source>
</evidence>
<dbReference type="InterPro" id="IPR046435">
    <property type="entry name" value="N7_MTase_CoV"/>
</dbReference>
<dbReference type="InterPro" id="IPR036499">
    <property type="entry name" value="NSP9_sf_CoV"/>
</dbReference>
<evidence type="ECO:0000259" key="78">
    <source>
        <dbReference type="PROSITE" id="PS51952"/>
    </source>
</evidence>
<dbReference type="InterPro" id="IPR043613">
    <property type="entry name" value="CoV_NSP2_C"/>
</dbReference>
<comment type="catalytic activity">
    <reaction evidence="54">
        <text>a 5'-end (N(7)-methyl 5'-triphosphoguanosine)-ribonucleoside in mRNA + S-adenosyl-L-methionine = a 5'-end (N(7)-methyl 5'-triphosphoguanosine)-(2'-O-methyl-ribonucleoside) in mRNA + S-adenosyl-L-homocysteine + H(+)</text>
        <dbReference type="Rhea" id="RHEA:67020"/>
        <dbReference type="Rhea" id="RHEA-COMP:17167"/>
        <dbReference type="Rhea" id="RHEA-COMP:17168"/>
        <dbReference type="ChEBI" id="CHEBI:15378"/>
        <dbReference type="ChEBI" id="CHEBI:57856"/>
        <dbReference type="ChEBI" id="CHEBI:59789"/>
        <dbReference type="ChEBI" id="CHEBI:156461"/>
        <dbReference type="ChEBI" id="CHEBI:167609"/>
        <dbReference type="EC" id="2.1.1.57"/>
    </reaction>
</comment>
<feature type="domain" description="RdRp Nsp7 cofactor" evidence="75">
    <location>
        <begin position="3542"/>
        <end position="3624"/>
    </location>
</feature>
<feature type="active site" evidence="58">
    <location>
        <position position="5847"/>
    </location>
</feature>
<dbReference type="InterPro" id="IPR043611">
    <property type="entry name" value="CoV_NSP3_C"/>
</dbReference>
<dbReference type="PROSITE" id="PS51993">
    <property type="entry name" value="COV_3ECTO"/>
    <property type="match status" value="1"/>
</dbReference>
<feature type="domain" description="RdRp Nsp8 cofactor" evidence="76">
    <location>
        <begin position="3625"/>
        <end position="3819"/>
    </location>
</feature>
<dbReference type="PROSITE" id="PS51954">
    <property type="entry name" value="COV_N7_MTASE"/>
    <property type="match status" value="1"/>
</dbReference>
<dbReference type="InterPro" id="IPR043612">
    <property type="entry name" value="CoV_NSP4_N"/>
</dbReference>
<dbReference type="PROSITE" id="PS51124">
    <property type="entry name" value="PEPTIDASE_C16"/>
    <property type="match status" value="2"/>
</dbReference>
<dbReference type="CDD" id="cd21901">
    <property type="entry name" value="alpha_betaCoV_Nsp10"/>
    <property type="match status" value="1"/>
</dbReference>
<keyword evidence="10" id="KW-0696">RNA-directed RNA polymerase</keyword>
<dbReference type="Gene3D" id="1.10.8.370">
    <property type="entry name" value="nsp7 replicase"/>
    <property type="match status" value="1"/>
</dbReference>
<keyword evidence="16 59" id="KW-0808">Transferase</keyword>
<dbReference type="InterPro" id="IPR043609">
    <property type="entry name" value="NendoU_nidovirus"/>
</dbReference>
<dbReference type="Pfam" id="PF16348">
    <property type="entry name" value="CoV_NSP4_C"/>
    <property type="match status" value="1"/>
</dbReference>
<feature type="region of interest" description="ZF2" evidence="61">
    <location>
        <begin position="2168"/>
        <end position="2178"/>
    </location>
</feature>
<evidence type="ECO:0000256" key="64">
    <source>
        <dbReference type="SAM" id="Phobius"/>
    </source>
</evidence>
<evidence type="ECO:0000256" key="30">
    <source>
        <dbReference type="ARBA" id="ARBA00022833"/>
    </source>
</evidence>
<dbReference type="InterPro" id="IPR048672">
    <property type="entry name" value="NSP13_ZBD_CoV"/>
</dbReference>
<feature type="transmembrane region" description="Helical" evidence="64">
    <location>
        <begin position="3456"/>
        <end position="3478"/>
    </location>
</feature>
<dbReference type="InterPro" id="IPR043606">
    <property type="entry name" value="CoV_NSP15_N"/>
</dbReference>
<dbReference type="Pfam" id="PF19211">
    <property type="entry name" value="CoV_NSP2_N"/>
    <property type="match status" value="1"/>
</dbReference>
<evidence type="ECO:0000256" key="42">
    <source>
        <dbReference type="ARBA" id="ARBA00023200"/>
    </source>
</evidence>
<feature type="domain" description="Nidovirus-type SAM-dependent 2'-O-MTase" evidence="81">
    <location>
        <begin position="6449"/>
        <end position="6745"/>
    </location>
</feature>
<keyword evidence="26" id="KW-0833">Ubl conjugation pathway</keyword>
<dbReference type="GO" id="GO:0004519">
    <property type="term" value="F:endonuclease activity"/>
    <property type="evidence" value="ECO:0007669"/>
    <property type="project" value="UniProtKB-UniRule"/>
</dbReference>
<dbReference type="Pfam" id="PF08710">
    <property type="entry name" value="CoV_NSP9"/>
    <property type="match status" value="1"/>
</dbReference>
<keyword evidence="30 61" id="KW-0862">Zinc</keyword>
<dbReference type="InterPro" id="IPR043477">
    <property type="entry name" value="Peptidase_C30_dom3_CoV"/>
</dbReference>
<evidence type="ECO:0000313" key="89">
    <source>
        <dbReference type="EMBL" id="AID16672.2"/>
    </source>
</evidence>
<keyword evidence="44" id="KW-0899">Viral immunoevasion</keyword>
<evidence type="ECO:0000256" key="33">
    <source>
        <dbReference type="ARBA" id="ARBA00022870"/>
    </source>
</evidence>
<feature type="active site" evidence="58">
    <location>
        <position position="5852"/>
    </location>
</feature>
<feature type="domain" description="RdRp catalytic" evidence="65">
    <location>
        <begin position="4665"/>
        <end position="4827"/>
    </location>
</feature>
<feature type="binding site" evidence="59">
    <location>
        <begin position="5910"/>
        <end position="5916"/>
    </location>
    <ligand>
        <name>S-adenosyl-L-methionine</name>
        <dbReference type="ChEBI" id="CHEBI:59789"/>
    </ligand>
</feature>
<dbReference type="Pfam" id="PF20631">
    <property type="entry name" value="CoV_NSP13_1B"/>
    <property type="match status" value="1"/>
</dbReference>
<dbReference type="GO" id="GO:0003723">
    <property type="term" value="F:RNA binding"/>
    <property type="evidence" value="ECO:0007669"/>
    <property type="project" value="UniProtKB-KW"/>
</dbReference>
<evidence type="ECO:0000256" key="36">
    <source>
        <dbReference type="ARBA" id="ARBA00022931"/>
    </source>
</evidence>
<keyword evidence="42" id="KW-1035">Host cytoplasm</keyword>
<dbReference type="InterPro" id="IPR044313">
    <property type="entry name" value="NSP14_alphaCoV"/>
</dbReference>
<dbReference type="InterPro" id="IPR014829">
    <property type="entry name" value="NSP8_CoV"/>
</dbReference>
<dbReference type="PROSITE" id="PS51949">
    <property type="entry name" value="COV_NSP7"/>
    <property type="match status" value="1"/>
</dbReference>
<dbReference type="GO" id="GO:0004843">
    <property type="term" value="F:cysteine-type deubiquitinase activity"/>
    <property type="evidence" value="ECO:0007669"/>
    <property type="project" value="UniProtKB-EC"/>
</dbReference>
<dbReference type="InterPro" id="IPR013016">
    <property type="entry name" value="Peptidase_C16_CoV"/>
</dbReference>
<dbReference type="InterPro" id="IPR044385">
    <property type="entry name" value="NSP2_HCoV-229E-like"/>
</dbReference>
<feature type="transmembrane region" description="Helical" evidence="64">
    <location>
        <begin position="2821"/>
        <end position="2845"/>
    </location>
</feature>
<dbReference type="PROSITE" id="PS51442">
    <property type="entry name" value="M_PRO"/>
    <property type="match status" value="1"/>
</dbReference>
<dbReference type="SUPFAM" id="SSF50494">
    <property type="entry name" value="Trypsin-like serine proteases"/>
    <property type="match status" value="1"/>
</dbReference>
<comment type="function">
    <text evidence="49">Forms a primer, NSP9-pU, which is utilized by the polymerase for the initiation of RNA chains. Interacts with ribosome signal recognition particle RNA (SRP). Together with NSP8, suppress protein integration into the cell membrane, thereby disrupting host immune defenses.</text>
</comment>
<comment type="catalytic activity">
    <reaction evidence="45">
        <text>uridylyl-uridylyl-ribonucleotide-RNA = a 3'-end uridylyl-2',3'-cyclophospho-uridine-RNA + a 5'-end dephospho-ribonucleoside-RNA</text>
        <dbReference type="Rhea" id="RHEA:67732"/>
        <dbReference type="Rhea" id="RHEA-COMP:13936"/>
        <dbReference type="Rhea" id="RHEA-COMP:17334"/>
        <dbReference type="Rhea" id="RHEA-COMP:17335"/>
        <dbReference type="ChEBI" id="CHEBI:138284"/>
        <dbReference type="ChEBI" id="CHEBI:173079"/>
        <dbReference type="ChEBI" id="CHEBI:173080"/>
    </reaction>
</comment>
<dbReference type="Gene3D" id="6.10.140.2090">
    <property type="match status" value="1"/>
</dbReference>
<dbReference type="GO" id="GO:0005524">
    <property type="term" value="F:ATP binding"/>
    <property type="evidence" value="ECO:0007669"/>
    <property type="project" value="UniProtKB-KW"/>
</dbReference>
<dbReference type="InterPro" id="IPR044309">
    <property type="entry name" value="NSP5_Mpro_alphaCoV"/>
</dbReference>
<feature type="domain" description="CV ZBD" evidence="69">
    <location>
        <begin position="4986"/>
        <end position="5098"/>
    </location>
</feature>
<dbReference type="InterPro" id="IPR044369">
    <property type="entry name" value="NSP6_alphaCoV"/>
</dbReference>
<evidence type="ECO:0000256" key="50">
    <source>
        <dbReference type="ARBA" id="ARBA00044624"/>
    </source>
</evidence>
<keyword evidence="90" id="KW-1185">Reference proteome</keyword>
<dbReference type="PROSITE" id="PS51961">
    <property type="entry name" value="AV_NSP11N_COV_NSP15M"/>
    <property type="match status" value="1"/>
</dbReference>
<keyword evidence="14" id="KW-1130">Modulation of host ubiquitin pathway by virus</keyword>
<dbReference type="InterPro" id="IPR037230">
    <property type="entry name" value="NSP8_sf_CoV"/>
</dbReference>
<dbReference type="Gene3D" id="1.10.150.420">
    <property type="entry name" value="Coronavirus nonstructural protein 4 C-terminus"/>
    <property type="match status" value="1"/>
</dbReference>
<dbReference type="GO" id="GO:0004484">
    <property type="term" value="F:mRNA guanylyltransferase activity"/>
    <property type="evidence" value="ECO:0007669"/>
    <property type="project" value="UniProtKB-EC"/>
</dbReference>
<evidence type="ECO:0000256" key="28">
    <source>
        <dbReference type="ARBA" id="ARBA00022806"/>
    </source>
</evidence>
<dbReference type="GO" id="GO:0019082">
    <property type="term" value="P:viral protein processing"/>
    <property type="evidence" value="ECO:0007669"/>
    <property type="project" value="InterPro"/>
</dbReference>
<dbReference type="SUPFAM" id="SSF53335">
    <property type="entry name" value="S-adenosyl-L-methionine-dependent methyltransferases"/>
    <property type="match status" value="1"/>
</dbReference>
<comment type="subcellular location">
    <subcellularLocation>
        <location evidence="6">Host cytoplasm</location>
        <location evidence="6">Host perinuclear region</location>
    </subcellularLocation>
    <subcellularLocation>
        <location evidence="7">Host endoplasmic reticulum-Golgi intermediate compartment</location>
    </subcellularLocation>
    <subcellularLocation>
        <location evidence="5">Host membrane</location>
        <topology evidence="5">Multi-pass membrane protein</topology>
    </subcellularLocation>
</comment>
<dbReference type="Pfam" id="PF13087">
    <property type="entry name" value="AAA_12"/>
    <property type="match status" value="1"/>
</dbReference>
<dbReference type="PROSITE" id="PS51960">
    <property type="entry name" value="COV_NSP15_NTD"/>
    <property type="match status" value="1"/>
</dbReference>
<dbReference type="EMBL" id="KF294380">
    <property type="protein sequence ID" value="AID16672.2"/>
    <property type="molecule type" value="Genomic_RNA"/>
</dbReference>
<evidence type="ECO:0000259" key="71">
    <source>
        <dbReference type="PROSITE" id="PS51944"/>
    </source>
</evidence>
<evidence type="ECO:0000259" key="79">
    <source>
        <dbReference type="PROSITE" id="PS51953"/>
    </source>
</evidence>
<dbReference type="PROSITE" id="PS51947">
    <property type="entry name" value="NIRAN"/>
    <property type="match status" value="1"/>
</dbReference>
<dbReference type="InterPro" id="IPR046436">
    <property type="entry name" value="NIV_EXON"/>
</dbReference>
<dbReference type="InterPro" id="IPR007094">
    <property type="entry name" value="RNA-dir_pol_PSvirus"/>
</dbReference>
<evidence type="ECO:0000256" key="44">
    <source>
        <dbReference type="ARBA" id="ARBA00023280"/>
    </source>
</evidence>
<evidence type="ECO:0000256" key="61">
    <source>
        <dbReference type="PROSITE-ProRule" id="PRU01336"/>
    </source>
</evidence>
<keyword evidence="41 62" id="KW-1015">Disulfide bond</keyword>
<dbReference type="InterPro" id="IPR009003">
    <property type="entry name" value="Peptidase_S1_PA"/>
</dbReference>
<dbReference type="InterPro" id="IPR029063">
    <property type="entry name" value="SAM-dependent_MTases_sf"/>
</dbReference>
<feature type="transmembrane region" description="Helical" evidence="64">
    <location>
        <begin position="3362"/>
        <end position="3380"/>
    </location>
</feature>
<evidence type="ECO:0000256" key="12">
    <source>
        <dbReference type="ARBA" id="ARBA00022603"/>
    </source>
</evidence>
<dbReference type="InterPro" id="IPR044401">
    <property type="entry name" value="NSP15_NendoU_CoV"/>
</dbReference>
<dbReference type="GO" id="GO:0039694">
    <property type="term" value="P:viral RNA genome replication"/>
    <property type="evidence" value="ECO:0007669"/>
    <property type="project" value="InterPro"/>
</dbReference>
<feature type="domain" description="Nsp15 N-terminal oligomerization" evidence="83">
    <location>
        <begin position="6103"/>
        <end position="6163"/>
    </location>
</feature>
<evidence type="ECO:0000256" key="40">
    <source>
        <dbReference type="ARBA" id="ARBA00023136"/>
    </source>
</evidence>
<comment type="function">
    <text evidence="46">The papain-like proteinase 1 (PLP1) and papain-like proteinase 2 (PLP2) are responsible for the cleavages located at the N-terminus of the replicase polyprotein. In addition, PLP2 possesses a deubiquitinating/deISGylating activity and processes both 'Lys-48'- and 'Lys-63'-linked polyubiquitin chains from cellular substrates. PLP2 also antagonizes innate immune induction of type I interferon by blocking the nuclear translocation of host IRF-3.</text>
</comment>
<keyword evidence="19 58" id="KW-0540">Nuclease</keyword>
<evidence type="ECO:0000256" key="48">
    <source>
        <dbReference type="ARBA" id="ARBA00043918"/>
    </source>
</evidence>
<dbReference type="GO" id="GO:0008270">
    <property type="term" value="F:zinc ion binding"/>
    <property type="evidence" value="ECO:0007669"/>
    <property type="project" value="UniProtKB-UniRule"/>
</dbReference>
<dbReference type="Proteomes" id="UP000204448">
    <property type="component" value="Segment"/>
</dbReference>
<evidence type="ECO:0000256" key="32">
    <source>
        <dbReference type="ARBA" id="ARBA00022840"/>
    </source>
</evidence>
<dbReference type="GO" id="GO:0016829">
    <property type="term" value="F:lyase activity"/>
    <property type="evidence" value="ECO:0007669"/>
    <property type="project" value="UniProtKB-KW"/>
</dbReference>
<keyword evidence="22" id="KW-0547">Nucleotide-binding</keyword>
<dbReference type="KEGG" id="vg:30853696"/>
<evidence type="ECO:0000259" key="87">
    <source>
        <dbReference type="PROSITE" id="PS51993"/>
    </source>
</evidence>
<dbReference type="PROSITE" id="PS51952">
    <property type="entry name" value="COV_EXON_MTASE_COACT"/>
    <property type="match status" value="1"/>
</dbReference>
<dbReference type="Gene3D" id="3.30.70.3540">
    <property type="entry name" value="Nsp8 replicase, head domain"/>
    <property type="match status" value="1"/>
</dbReference>
<keyword evidence="18" id="KW-0548">Nucleotidyltransferase</keyword>
<dbReference type="InterPro" id="IPR044371">
    <property type="entry name" value="Macro_X_NSP3-like"/>
</dbReference>
<evidence type="ECO:0000256" key="46">
    <source>
        <dbReference type="ARBA" id="ARBA00025562"/>
    </source>
</evidence>
<dbReference type="Gene3D" id="3.30.160.820">
    <property type="entry name" value="Nsp15 N-terminal domain-like"/>
    <property type="match status" value="1"/>
</dbReference>
<comment type="similarity">
    <text evidence="8 56">Belongs to the coronaviruses polyprotein 1ab family.</text>
</comment>
<dbReference type="PROSITE" id="PS51948">
    <property type="entry name" value="COV_NSP12_RDRP"/>
    <property type="match status" value="1"/>
</dbReference>
<feature type="transmembrane region" description="Helical" evidence="64">
    <location>
        <begin position="2745"/>
        <end position="2763"/>
    </location>
</feature>
<dbReference type="Pfam" id="PF20632">
    <property type="entry name" value="CoV_NSP13_ZBD"/>
    <property type="match status" value="1"/>
</dbReference>
<dbReference type="Pfam" id="PF19215">
    <property type="entry name" value="CoV_NSP15_C"/>
    <property type="match status" value="1"/>
</dbReference>
<evidence type="ECO:0000256" key="23">
    <source>
        <dbReference type="ARBA" id="ARBA00022758"/>
    </source>
</evidence>
<dbReference type="Pfam" id="PF08716">
    <property type="entry name" value="CoV_NSP7"/>
    <property type="match status" value="1"/>
</dbReference>
<evidence type="ECO:0000256" key="16">
    <source>
        <dbReference type="ARBA" id="ARBA00022679"/>
    </source>
</evidence>
<dbReference type="PROSITE" id="PS51950">
    <property type="entry name" value="COV_NSP8"/>
    <property type="match status" value="1"/>
</dbReference>
<proteinExistence type="inferred from homology"/>
<dbReference type="InterPro" id="IPR009461">
    <property type="entry name" value="NSP16_CoV-like"/>
</dbReference>
<dbReference type="Pfam" id="PF06471">
    <property type="entry name" value="CoV_ExoN"/>
    <property type="match status" value="1"/>
</dbReference>
<dbReference type="Gene3D" id="1.10.1840.10">
    <property type="entry name" value="main proteinase (3clpro) structure, domain 3"/>
    <property type="match status" value="1"/>
</dbReference>
<feature type="region of interest" description="CoV-Y" evidence="61">
    <location>
        <begin position="2209"/>
        <end position="2457"/>
    </location>
</feature>
<evidence type="ECO:0000256" key="56">
    <source>
        <dbReference type="PROSITE-ProRule" id="PRU01294"/>
    </source>
</evidence>
<dbReference type="InterPro" id="IPR043504">
    <property type="entry name" value="Peptidase_S1_PA_chymotrypsin"/>
</dbReference>
<dbReference type="GO" id="GO:0004483">
    <property type="term" value="F:methyltransferase cap1 activity"/>
    <property type="evidence" value="ECO:0007669"/>
    <property type="project" value="UniProtKB-EC"/>
</dbReference>
<protein>
    <recommendedName>
        <fullName evidence="63">ORF1ab polyprotein</fullName>
    </recommendedName>
</protein>
<evidence type="ECO:0000256" key="2">
    <source>
        <dbReference type="ARBA" id="ARBA00001936"/>
    </source>
</evidence>
<dbReference type="Pfam" id="PF19213">
    <property type="entry name" value="CoV_NSP6"/>
    <property type="match status" value="1"/>
</dbReference>
<dbReference type="GO" id="GO:0008242">
    <property type="term" value="F:omega peptidase activity"/>
    <property type="evidence" value="ECO:0007669"/>
    <property type="project" value="InterPro"/>
</dbReference>
<keyword evidence="31 58" id="KW-0269">Exonuclease</keyword>
<dbReference type="GO" id="GO:0039648">
    <property type="term" value="P:symbiont-mediated perturbation of host ubiquitin-like protein modification"/>
    <property type="evidence" value="ECO:0007669"/>
    <property type="project" value="UniProtKB-KW"/>
</dbReference>
<feature type="domain" description="Nsp12 RNA-dependent RNA polymerase" evidence="74">
    <location>
        <begin position="4418"/>
        <end position="4985"/>
    </location>
</feature>
<dbReference type="SUPFAM" id="SSF56672">
    <property type="entry name" value="DNA/RNA polymerases"/>
    <property type="match status" value="1"/>
</dbReference>
<feature type="domain" description="Nsp9 ssRNA-binding" evidence="77">
    <location>
        <begin position="3820"/>
        <end position="3924"/>
    </location>
</feature>
<evidence type="ECO:0000259" key="76">
    <source>
        <dbReference type="PROSITE" id="PS51950"/>
    </source>
</evidence>
<dbReference type="GO" id="GO:0075523">
    <property type="term" value="P:viral translational frameshifting"/>
    <property type="evidence" value="ECO:0007669"/>
    <property type="project" value="UniProtKB-KW"/>
</dbReference>
<feature type="domain" description="Nsp12 Interface" evidence="88">
    <location>
        <begin position="4319"/>
        <end position="4417"/>
    </location>
</feature>
<dbReference type="SUPFAM" id="SSF140367">
    <property type="entry name" value="Coronavirus NSP7-like"/>
    <property type="match status" value="1"/>
</dbReference>
<dbReference type="SUPFAM" id="SSF142877">
    <property type="entry name" value="EndoU-like"/>
    <property type="match status" value="1"/>
</dbReference>
<evidence type="ECO:0000256" key="43">
    <source>
        <dbReference type="ARBA" id="ARBA00023239"/>
    </source>
</evidence>
<evidence type="ECO:0000256" key="8">
    <source>
        <dbReference type="ARBA" id="ARBA00008087"/>
    </source>
</evidence>
<feature type="transmembrane region" description="Helical" evidence="64">
    <location>
        <begin position="1966"/>
        <end position="1988"/>
    </location>
</feature>
<evidence type="ECO:0000256" key="4">
    <source>
        <dbReference type="ARBA" id="ARBA00003368"/>
    </source>
</evidence>
<keyword evidence="37" id="KW-0693">Viral RNA replication</keyword>
<dbReference type="Pfam" id="PF05409">
    <property type="entry name" value="Peptidase_C30"/>
    <property type="match status" value="1"/>
</dbReference>
<feature type="domain" description="Peptidase C16" evidence="66">
    <location>
        <begin position="1129"/>
        <end position="1382"/>
    </location>
</feature>
<keyword evidence="20 61" id="KW-0479">Metal-binding</keyword>
<reference evidence="89 90" key="1">
    <citation type="journal article" date="2015" name="Virology">
        <title>Discovery, diversity and evolution of novel coronaviruses sampled from rodents in China.</title>
        <authorList>
            <person name="Wang W."/>
            <person name="Lin X.D."/>
            <person name="Guo W.P."/>
            <person name="Zhou R.H."/>
            <person name="Wang M.R."/>
            <person name="Wang C.Q."/>
            <person name="Ge S."/>
            <person name="Mei S.H."/>
            <person name="Li M.H."/>
            <person name="Shi M."/>
            <person name="Holmes E.C."/>
            <person name="Zhang Y.Z."/>
        </authorList>
    </citation>
    <scope>NUCLEOTIDE SEQUENCE [LARGE SCALE GENOMIC DNA]</scope>
    <source>
        <strain evidence="89">Lucheng-19</strain>
    </source>
</reference>
<dbReference type="InterPro" id="IPR044863">
    <property type="entry name" value="NIRAN"/>
</dbReference>
<name>A0A096XNJ3_9ALPC</name>
<dbReference type="CDD" id="cd21167">
    <property type="entry name" value="M_alpha_beta_cv_Nsp15-like"/>
    <property type="match status" value="1"/>
</dbReference>
<evidence type="ECO:0000256" key="15">
    <source>
        <dbReference type="ARBA" id="ARBA00022670"/>
    </source>
</evidence>
<evidence type="ECO:0000256" key="1">
    <source>
        <dbReference type="ARBA" id="ARBA00000707"/>
    </source>
</evidence>
<evidence type="ECO:0000259" key="83">
    <source>
        <dbReference type="PROSITE" id="PS51960"/>
    </source>
</evidence>
<feature type="region of interest" description="Y4" evidence="61">
    <location>
        <begin position="2356"/>
        <end position="2457"/>
    </location>
</feature>
<dbReference type="InterPro" id="IPR009466">
    <property type="entry name" value="NSP14_CoV"/>
</dbReference>
<feature type="active site" evidence="60">
    <location>
        <position position="6391"/>
    </location>
</feature>
<dbReference type="Pfam" id="PF09401">
    <property type="entry name" value="CoV_NSP10"/>
    <property type="match status" value="1"/>
</dbReference>
<dbReference type="Gene3D" id="1.10.8.1190">
    <property type="match status" value="2"/>
</dbReference>
<feature type="domain" description="NiRAN" evidence="73">
    <location>
        <begin position="4067"/>
        <end position="4313"/>
    </location>
</feature>
<comment type="function">
    <text evidence="4">The replicase polyprotein of coronaviruses is a multifunctional protein: it contains the activities necessary for the transcription of negative stranded RNA, leader RNA, subgenomic mRNAs and progeny virion RNA as well as proteinases responsible for the cleavage of the polyprotein into functional products.</text>
</comment>
<evidence type="ECO:0000256" key="62">
    <source>
        <dbReference type="PROSITE-ProRule" id="PRU01337"/>
    </source>
</evidence>
<feature type="region of interest" description="GpppA-binding" evidence="59">
    <location>
        <begin position="5987"/>
        <end position="6001"/>
    </location>
</feature>
<dbReference type="InterPro" id="IPR046440">
    <property type="entry name" value="AV_NSP11N_COV_NSP15M"/>
</dbReference>
<dbReference type="CDD" id="cd21514">
    <property type="entry name" value="alphaCoV_Nsp2_HCoV-229E-like"/>
    <property type="match status" value="1"/>
</dbReference>
<evidence type="ECO:0000256" key="37">
    <source>
        <dbReference type="ARBA" id="ARBA00022953"/>
    </source>
</evidence>
<dbReference type="GO" id="GO:0044220">
    <property type="term" value="C:host cell perinuclear region of cytoplasm"/>
    <property type="evidence" value="ECO:0007669"/>
    <property type="project" value="UniProtKB-SubCell"/>
</dbReference>
<dbReference type="PROSITE" id="PS51955">
    <property type="entry name" value="NIV_2_O_MTASE"/>
    <property type="match status" value="1"/>
</dbReference>
<dbReference type="GO" id="GO:0006508">
    <property type="term" value="P:proteolysis"/>
    <property type="evidence" value="ECO:0007669"/>
    <property type="project" value="UniProtKB-KW"/>
</dbReference>
<dbReference type="Pfam" id="PF19218">
    <property type="entry name" value="CoV_NSP3_C"/>
    <property type="match status" value="1"/>
</dbReference>
<dbReference type="CDD" id="cd21897">
    <property type="entry name" value="alphaCoV_Nsp9"/>
    <property type="match status" value="1"/>
</dbReference>
<dbReference type="PROSITE" id="PS51992">
    <property type="entry name" value="COV_NSP3_Y"/>
    <property type="match status" value="1"/>
</dbReference>
<keyword evidence="17 64" id="KW-0812">Transmembrane</keyword>
<dbReference type="InterPro" id="IPR044356">
    <property type="entry name" value="RdRp_alphaCoV"/>
</dbReference>
<evidence type="ECO:0000256" key="18">
    <source>
        <dbReference type="ARBA" id="ARBA00022695"/>
    </source>
</evidence>
<evidence type="ECO:0000256" key="60">
    <source>
        <dbReference type="PROSITE-ProRule" id="PRU01303"/>
    </source>
</evidence>
<feature type="domain" description="CoV Nsp2 N-terminal" evidence="85">
    <location>
        <begin position="115"/>
        <end position="163"/>
    </location>
</feature>
<dbReference type="InterPro" id="IPR043608">
    <property type="entry name" value="CoV_NSP15_M"/>
</dbReference>
<feature type="domain" description="Ubiquitin-like" evidence="71">
    <location>
        <begin position="1568"/>
        <end position="1623"/>
    </location>
</feature>
<dbReference type="GO" id="GO:0006351">
    <property type="term" value="P:DNA-templated transcription"/>
    <property type="evidence" value="ECO:0007669"/>
    <property type="project" value="InterPro"/>
</dbReference>
<dbReference type="InterPro" id="IPR046441">
    <property type="entry name" value="RdRp_CoV"/>
</dbReference>
<dbReference type="SUPFAM" id="SSF101816">
    <property type="entry name" value="Replicase NSP9"/>
    <property type="match status" value="1"/>
</dbReference>
<evidence type="ECO:0000256" key="59">
    <source>
        <dbReference type="PROSITE-ProRule" id="PRU01299"/>
    </source>
</evidence>
<dbReference type="Pfam" id="PF20633">
    <property type="entry name" value="CoV_NSP13_stalk"/>
    <property type="match status" value="1"/>
</dbReference>
<dbReference type="Pfam" id="PF13604">
    <property type="entry name" value="AAA_30"/>
    <property type="match status" value="1"/>
</dbReference>
<dbReference type="InterPro" id="IPR050534">
    <property type="entry name" value="Coronavir_polyprotein_1ab"/>
</dbReference>
<evidence type="ECO:0000259" key="70">
    <source>
        <dbReference type="PROSITE" id="PS51657"/>
    </source>
</evidence>
<evidence type="ECO:0000259" key="67">
    <source>
        <dbReference type="PROSITE" id="PS51154"/>
    </source>
</evidence>
<evidence type="ECO:0000256" key="20">
    <source>
        <dbReference type="ARBA" id="ARBA00022723"/>
    </source>
</evidence>
<evidence type="ECO:0000259" key="81">
    <source>
        <dbReference type="PROSITE" id="PS51955"/>
    </source>
</evidence>
<evidence type="ECO:0000256" key="7">
    <source>
        <dbReference type="ARBA" id="ARBA00004452"/>
    </source>
</evidence>
<feature type="disulfide bond" evidence="62">
    <location>
        <begin position="1994"/>
        <end position="2021"/>
    </location>
</feature>
<feature type="domain" description="Nsp4C" evidence="72">
    <location>
        <begin position="2860"/>
        <end position="2955"/>
    </location>
</feature>
<evidence type="ECO:0000256" key="52">
    <source>
        <dbReference type="ARBA" id="ARBA00047984"/>
    </source>
</evidence>
<evidence type="ECO:0000256" key="35">
    <source>
        <dbReference type="ARBA" id="ARBA00022884"/>
    </source>
</evidence>
<comment type="catalytic activity">
    <reaction evidence="1">
        <text>Thiol-dependent hydrolysis of ester, thioester, amide, peptide and isopeptide bonds formed by the C-terminal Gly of ubiquitin (a 76-residue protein attached to proteins as an intracellular targeting signal).</text>
        <dbReference type="EC" id="3.4.19.12"/>
    </reaction>
</comment>
<evidence type="ECO:0000259" key="73">
    <source>
        <dbReference type="PROSITE" id="PS51947"/>
    </source>
</evidence>
<evidence type="ECO:0000259" key="72">
    <source>
        <dbReference type="PROSITE" id="PS51946"/>
    </source>
</evidence>
<organism evidence="89 90">
    <name type="scientific">Lucheng Rn rat coronavirus</name>
    <dbReference type="NCBI Taxonomy" id="1508224"/>
    <lineage>
        <taxon>Viruses</taxon>
        <taxon>Riboviria</taxon>
        <taxon>Orthornavirae</taxon>
        <taxon>Pisuviricota</taxon>
        <taxon>Pisoniviricetes</taxon>
        <taxon>Nidovirales</taxon>
        <taxon>Cornidovirineae</taxon>
        <taxon>Coronaviridae</taxon>
        <taxon>Orthocoronavirinae</taxon>
        <taxon>Alphacoronavirus</taxon>
        <taxon>Luchacovirus</taxon>
        <taxon>Alphacoronavirus ratti</taxon>
    </lineage>
</organism>
<dbReference type="InterPro" id="IPR001205">
    <property type="entry name" value="RNA-dir_pol_C"/>
</dbReference>
<keyword evidence="15" id="KW-0645">Protease</keyword>
<dbReference type="PROSITE" id="PS51958">
    <property type="entry name" value="NENDOU"/>
    <property type="match status" value="1"/>
</dbReference>
<keyword evidence="13" id="KW-1090">Inhibition of host innate immune response by virus</keyword>
<dbReference type="PANTHER" id="PTHR43788">
    <property type="entry name" value="DNA2/NAM7 HELICASE FAMILY MEMBER"/>
    <property type="match status" value="1"/>
</dbReference>
<dbReference type="CDD" id="cd21731">
    <property type="entry name" value="alphaCoV_PLPro"/>
    <property type="match status" value="1"/>
</dbReference>
<dbReference type="Gene3D" id="2.40.10.10">
    <property type="entry name" value="Trypsin-like serine proteases"/>
    <property type="match status" value="2"/>
</dbReference>
<comment type="function">
    <text evidence="51">Plays a role in viral transcription/replication and prevents the simultaneous activation of host cell dsRNA sensors, such as MDA5/IFIH1, OAS, and PKR. Acts by degrading the 5'-polyuridines generated during replication of the poly(A) region of viral genomic and subgenomic RNAs. Catalyzes a two-step reaction in which a 2'3'-cyclic phosphate (2'3'-cP) is first generated by 2'-O transesterification, which is then hydrolyzed to a 3'-phosphate (3'-P). If not degraded, poly(U) RNA would hybridize with poly(A) RNA tails and activate host dsRNA sensors.</text>
</comment>
<evidence type="ECO:0000256" key="49">
    <source>
        <dbReference type="ARBA" id="ARBA00043928"/>
    </source>
</evidence>
<feature type="domain" description="(+)RNA virus helicase C-terminal" evidence="70">
    <location>
        <begin position="5233"/>
        <end position="5599"/>
    </location>
</feature>
<dbReference type="InterPro" id="IPR002589">
    <property type="entry name" value="Macro_dom"/>
</dbReference>
<dbReference type="Pfam" id="PF19216">
    <property type="entry name" value="CoV_NSP15_M"/>
    <property type="match status" value="1"/>
</dbReference>
<feature type="domain" description="CoV Nsp3 Y" evidence="86">
    <location>
        <begin position="2118"/>
        <end position="2457"/>
    </location>
</feature>
<feature type="domain" description="Peptidase C16" evidence="66">
    <location>
        <begin position="1631"/>
        <end position="1881"/>
    </location>
</feature>
<dbReference type="InterPro" id="IPR047912">
    <property type="entry name" value="Nsp13_helicase_alphaCoV"/>
</dbReference>
<keyword evidence="40 64" id="KW-0472">Membrane</keyword>
<evidence type="ECO:0000259" key="84">
    <source>
        <dbReference type="PROSITE" id="PS51961"/>
    </source>
</evidence>
<feature type="transmembrane region" description="Helical" evidence="64">
    <location>
        <begin position="1903"/>
        <end position="1923"/>
    </location>
</feature>
<feature type="active site" evidence="60">
    <location>
        <position position="6351"/>
    </location>
</feature>
<dbReference type="CDD" id="cd21712">
    <property type="entry name" value="TM_Y_alphaCoV_Nsp3_C"/>
    <property type="match status" value="1"/>
</dbReference>
<feature type="domain" description="N7-MTase" evidence="80">
    <location>
        <begin position="5875"/>
        <end position="6100"/>
    </location>
</feature>
<dbReference type="Gene3D" id="3.40.50.300">
    <property type="entry name" value="P-loop containing nucleotide triphosphate hydrolases"/>
    <property type="match status" value="2"/>
</dbReference>
<dbReference type="PROSITE" id="PS52000">
    <property type="entry name" value="COV_NSP12_IF"/>
    <property type="match status" value="1"/>
</dbReference>
<dbReference type="CDD" id="cd21557">
    <property type="entry name" value="Macro_X_Nsp3-like"/>
    <property type="match status" value="1"/>
</dbReference>
<feature type="transmembrane region" description="Helical" evidence="64">
    <location>
        <begin position="3290"/>
        <end position="3314"/>
    </location>
</feature>
<dbReference type="CDD" id="cd21723">
    <property type="entry name" value="alphaCoV_Nsp13-helicase"/>
    <property type="match status" value="1"/>
</dbReference>
<comment type="function">
    <text evidence="3">Nsp7-nsp8 hexadecamer may possibly confer processivity to the polymerase, maybe by binding to dsRNA or by producing primers utilized by the latter.</text>
</comment>
<keyword evidence="21" id="KW-0677">Repeat</keyword>
<dbReference type="InterPro" id="IPR044322">
    <property type="entry name" value="NSP15_M_alpha_beta_CoV"/>
</dbReference>
<dbReference type="GO" id="GO:0003968">
    <property type="term" value="F:RNA-directed RNA polymerase activity"/>
    <property type="evidence" value="ECO:0007669"/>
    <property type="project" value="UniProtKB-KW"/>
</dbReference>
<dbReference type="InterPro" id="IPR011050">
    <property type="entry name" value="Pectin_lyase_fold/virulence"/>
</dbReference>
<evidence type="ECO:0000259" key="68">
    <source>
        <dbReference type="PROSITE" id="PS51442"/>
    </source>
</evidence>
<accession>A0A096XNJ3</accession>
<dbReference type="SUPFAM" id="SSF52949">
    <property type="entry name" value="Macro domain-like"/>
    <property type="match status" value="1"/>
</dbReference>
<dbReference type="GO" id="GO:0003724">
    <property type="term" value="F:RNA helicase activity"/>
    <property type="evidence" value="ECO:0007669"/>
    <property type="project" value="UniProtKB-EC"/>
</dbReference>
<evidence type="ECO:0000256" key="34">
    <source>
        <dbReference type="ARBA" id="ARBA00022876"/>
    </source>
</evidence>
<dbReference type="InterPro" id="IPR044353">
    <property type="entry name" value="Nsp3_Ubl2_dom_CoV"/>
</dbReference>
<dbReference type="InterPro" id="IPR009469">
    <property type="entry name" value="RdRp_N_CoV"/>
</dbReference>
<dbReference type="InterPro" id="IPR047566">
    <property type="entry name" value="CoV_NSP3_Y"/>
</dbReference>
<feature type="transmembrane region" description="Helical" evidence="64">
    <location>
        <begin position="2470"/>
        <end position="2490"/>
    </location>
</feature>
<dbReference type="CDD" id="cd23527">
    <property type="entry name" value="capping_2-OMTase_alphaCoV_Nsp16"/>
    <property type="match status" value="1"/>
</dbReference>
<dbReference type="Gene3D" id="3.40.50.150">
    <property type="entry name" value="Vaccinia Virus protein VP39"/>
    <property type="match status" value="1"/>
</dbReference>
<dbReference type="Gene3D" id="3.40.50.11580">
    <property type="match status" value="1"/>
</dbReference>
<sequence>MANQYVLRIADCTNIHYDRLWSLSRAVTDYGAAAACGFTNCRFVAFGLEHLLYGYDDEHWVLILSGNQVLNVELGQFKDRPDNICGYLVISDCTYFEETFDLFLGRSRGGIAPNPIYVDQYLCGPDGTPVKKGLEFKDYFMNGGDIYVEPGKTYVRVWDVERKQDDLTLDGILSIKYLSDKPHKLRDGAIQGVADAVSELNDTNQMVRFIHAFVSCPCGKSAFTVGSWMGFATVCCGKIVKTPMCVKFSGEAGSIFALPVGSRGFSANGKRSYAGAEFQFCCELSGVEIWCTTKTFSVDGVCTVGAHLITASDPIYATLFPTNCMLGDDGLSTDYDLCYSIIAKCANDGLSQRIIRGALNASAQLFSNTVDLFMSAKLWFMEHCTPMFSSAMKYLWDAIKKLACTTKELKRFWDHLCNAKLYVENHILRFSITTSTKFKNIVGRFLEMLRVSFNILCIDASDRYFCCKDVTGTNLKLFKTLLVSWYESVINGAKEAGLTTAKYFTSVTGKLRAVTVRRTEAGGDTVLEEVDDKVDPPPSGICRLINDYAFYYGGGYYFPLTASDQIIEGAVFKAAGSPLATDDEQPFVEKPPNVKLEFEFDNDLVMSFLRKSLGTSSKGFHNFDDFEEYMQGKIEKLRQAVAAAEYDFEIPECYIYSCNGTYEMAHTMRISEFSFDDDPIMEELVAVSEECACDDAAEESGANADDVDDVDSVADETDVADDCVQSDEPVTQESDSVEIDCAPLESTIADDTLYLGRSEFWKNHWNLDCKPMVSKEVEGMKFWFPAFNEWNCTIRTLAVFVGQMFRLAGDDLKWCDMELQKLWETKSQYLWYKLAVAAEPDKVERGNEGSYSGNGMDYNTVFRVALRKLKLSNAKACWVCKCGAQVELDGLDACVGHFSKVQCLCGAIMVARELKVPFELIAPGYAMGPVDIALSRACVVAAIGYMATAHTSAVVHVGARPLLIDDDNDVAFDYKPLPYYAYAVLNRGYTVESDDVSFEGGVAQYECNISFAKKPFSKLHTKYQHVLLPGMFPCIEGTNGAKLLTDLGLQNLKPGIIGALHEAGSYWCSVTSGTTTYHCLGNPNGFNARDQLRTAISKCPDGSEILFPKVNIRIRDLVLVCASKKLSFVLADYDADDFNAHVAKVHTKFPVTAIDDRGGYKHLRLRDNNCWANAVFVGLQLCDYYTKDDMVWQCALRGANSRFLEKLYNANKTFYGSTADAAQALERLLDGDACMTVKLALSCFCGDSTVELRSSVLKFRPINGFFDYGYCNVCETTIQALILHVEGKGFFCYTATKDSKMLFPGCVGEIVYTGPDQGGHYYIKYGGGYHDGTGSRRSADARSQVAVYNVDGLPEPLFVRQGVRFYKADFTVMLKFKPACVVNAANSNLSHGGGIARAINQATNGELQKLSDRCRNKPKVGSCTAVKCRNFEVLNAVGPRDTDTNVDGLLRSAYDSVRKQGHGLVVTPLLSVGIFNVPIATSLAQFLDAFDGFTNFYCYVYTDAEAAALYQYFENLNSLTFEAAVSSGDVEPTQITEDVTVTFGTTDTSSIEEVLAARTNTESDDSDEEIVTVLVTEDTVNYTTTSVSTSATFGEQLGVCAIADTDVTTQKPTLENEGCAVVVPPAIDYESYYGFDAASFCAVSHNDYNFGCVIDDGVVALTQDRNNCWLNAVCLSLQMLKPQFKFDGIKKLWDEFCTGDVAGFCHFVYFTSNISLGSKADAEVVLRKLSGFIESDNSVVHMVCTQCVDCKEDLVRTDGAVIVSSLSRGNVVSGKCEHGYCRNVIVQRITGDCILTSSKPCVSDQYITNVGRILYNGDESNGHYTFYDCFRGRLYDGSVFTLQGVASVKAPVSSLVVKKQAVVQKRPPIRDVVVAKPQPVKPPIDYVKKFEDFSVRFFSVGDYIFGNLTIFFFMMLDVFKTCLTSLRKRDIKILARIPKRSGLVFTKSLLYNSKVAASGIYAKRRWFYIFGIVASAFYIGYSLLFTTLRFSSLCKGWTDGYANSTFIKQDYCNGSLICYECLRGYEELSDFPHTQVKWSFTYNLSEFALFYHVLTFTIMWVFGNKYVKALLFYFVLQCWNSAMCWFDETEPIWFLNFIKFSSISAHGFSLFCVFKIACFVKHVVFGCNDVKCLSCSRSAKYDRISCDTIVNGVKRSFYVKANGGKSFCEKHQFFCQNCDSYGVGCTFINDHVAKEVANVTRTAVRATGPAYVEVDKVTFEDGFYYLYSGEQFWKYEFDVSSKKFDSENCIKDLSLGADFMVYNDNGTARANALNASVYFSQLLCKPIKVVNRVLLSSLTIDHGSAMHEAYCKVLHNSFNKDFTRCTDLQNCKSVAGIECRDSTFETGVKLAHKFDILLCNDSANNFVTTYAKAGTRIGTADLAVFNRESVREVSHAVLARNKTTIVWSVNVFSKLSGDTQDYIVRTTKAKGLLFLLTFNDHVNTQNLPCTMVNSKSAGFPNPMRLWRFGLARTCCYMILAAAFAYCAVWVSSINFKPATFDSVPEYDFRYIEDGAMKFFSKELPCVYNLYKDFPDWHKQRFGSVPTFSSSCPIIVGANDLNTNVVPNVASNVALSGRILVFTYQTLFGHSKLCFNDAYNSNMAKISAGDCERAAIFPSACTTLQGVGGRQVYCFTDGLYAGAKLYSDIMPHLRYYSDVNNYVMLPEVIMRGFGFKITRFLEETYCRVGECAKSNAGICVSADEWYVYDKDLGDSYVCSKDFKGLVWAFLSVFNANIGTVLLTGQLTFNAFIACAIVGICYTFVKFKRIFGDMSTLVLMVLAATFINSMSYLLTVNFLFLMLYTCVYFISTRKVHFPMVWDFMYVVAYVFVAPWYVIVGYVLVLLCDCMPSITKLKLSTNLLEGDKFVGSFEHASRGTFVLNAHSCAKLVNEIGQEKLDRYASSYARYRHYSGNPNEADYRAACFAWLAKAIKDYQMSPQDKLYCAPTVSYNSVLQSGFKKIAQPSGLVEPCVVKVTYLNSYLNGVWLGDQVYAPRHVIASDVTKIVDYDTEQNLVRSHNFSISRGNSYLTVKGFRFEGCNVVISVVEVNPFTPEHKFDTLKPGDNFNILACYDGIPSGVYGVTLRHNSTIKGSFVNGTCGSPGYVISNGVIKFCYLHQMELGSGAHVGSDFNGKMYGGYQDQARIQVEGANKLITENVIAFFYAALLNGERWWCSKDSVCVTNFNSWAADNHYTMLSTTDVFNLVASKTGVSVEQVLAAIISYAKGFGHRTILGYASINDEYTITEVMQQMFGVQLQSSRVKKVFEGFTLFFFFVALFWTQFLMYTSVSILQWEVIISVLVGLTCASAITIVFIKHKMVFLYGYVVPATLVVVFSNFLWDYVVSAIIMEHASFMSAYFSFDVQSVFNIFMLSFVLILHLARFYCSGGALITCLFSCAYTVGLFMYFVKIDVLSAFFMFISGIQCSWAITWSSYKIAVYAMSYVSPYYIEVFGYTKVLMVLYLCMGYLFCVYYGILYWVNRFTMNNFSMCLGYYDYCVSQAEFKYMVANNLKCPTNPMEALYLNIKLMGVGGPKIIKLSTIQSKLTDLKCTNVVLLSCLSSMNVAVNSKEWSYCVQLHNDINLCDDPEKATEKLLALCSFFLSKQQNFNLDALIDSYFDNKAILHSVASTFASMPSYIAYEKAKMDYELAKQNGTSDQVVRQLLKAMNIAKSEFDLELSVQRKLNRMADNAAAQMFKDARNVDRKAKVVSSMHGLLVGMLRRLDMSSITELMDLAKDGILPLAVIPAAASNRLIVVTPSIEAFDKIRHDNSICYAGAAWAITAIKDVDGTTVQLAEVCSNNDKTLNWPLHIEAERVVKLQNNEITPGKLSQRVVNTDCGTGKALYCNEQGKGFIYALLADSPDITYIKWDNGLGDDMVIELEKPVKFSVQSPNGPQIKYLYFVKNLNTLRRGAVLGFIGATVRLQAGKPTEYATDCQLLTLCAFAVDPKDAYLTAVRQGHKPLSNCIKMINNGSGNGLAITHRVEANTVQDSYGGASCCLYCRASVEHPGMNGICNLRGKYVQVPTGTTDPVRFVLENEVCSVCSCWLGHGCVCDRSSVQSAIIDQGYLNRVRGSSDAQLEPCSEHHVVRAFDIYNKDVSCITKFPKINCVRFRNTEKHDAYYIVKKCNARVMDYEQSIYNKLVHSNALAVHSFFPYKEGRSIFGNITRHDLTKYTMMDLCFALRNFDEKNCDVLKEILVLTNCCDEKYFDNPNWYDPVENEHIHVVYYKLGIVIANAMLKCVALCDAMVEKGLIGVLTLDNQDLNGNFYDFGDFVEGPEGYGVPCVTSYYSYMMPIMGMTNCLAQECYMNSDIFGKDFKRYDLLMYDFTEHKEALFKKYFKYWDQVYHPNCIDCVDDLCLLHCANFNTLFATTIPPTAFGPLVRKVFIDGVAVAVTAGYHFKQLGLVWNNDINVNNSKLTFNDLLRFVTDPAILIASSPALIDQRTCCLSVAALSTGVNYQIVKPGYFNKEFYDFLLERGFFNEGSDLTLRHFFFAQNGAAAITDFDYYRYNHTTMLDICQARFVFKVVGKYFECYEGGCIMAKDVIVTNLDKSAGYPLNKFGKARLYYESMTYEEQDALYAMTKRNVLPTMTQLNLKYAISGKARARTVGGVSLLSTMTTRQYHQKCLKSIVATRNATVVIGTTKFYGGWDNMLRTLIDDVENPCLMGWDYPKCDRALPNMIRMASAMLLGSKHVSCCSNMDKFYRLSNELAQVLTEVVHSNGGFYFKPGGTTSGDASTAYANSVFNIFQAVSANVNKLLAVDSNVCRNIAVKELQRAIYDNCYRTSSISEECVDNFYHYLRKHFSMMILSDDGVVCYNKEYADLGYVADINAFKATLYYQNNVFMSTSKCWVEPDINVGPHEFCSQHTLQIIDGDGKYYLPYPDPSRILSAGVFVDDIIKTDGVVLLERYVSLAIDAYPLSKHGNPEYRKVFYTMLEWVKKLSNDLNKGVLDAFAITMLEDTQAKFWSEEFYASLYEKSSVLQSAGLCVVCQSQTVLRCGDCLRRPLLCTKCAYDHVMGTHHKFIMAVTPYVCCHAGCNVNDVTKLYLGGMSFYCVDHRPKLSFALCSNGNVFGLYKAMATGSDEVFDFNRLATTDWSNVDVYKLANTCSNSLKLFAAETVKAKEESVKSSYAIATLKEIVGNREIVLQWEASKTKPPLNRNSVFTGYYINKDAKFQMGEYTFEKSDYGNDSVFYKANTTTKLIPGMIFVLTSHNVAPLRAPVIVNQERYTSICKLYPSFYIDPAYSSLVPHYQLIGRQKITTIQGPPGSGKSHTMVGLGLYYPSARVLFTACSHAAVDSLCVKAAKTFAHEKCTRIVPAKARVECYSGFKVNNNGAQYVFSTINALPEISVDLVVVDEVSMCTNYDLSVLNSRVAYRHIVYVGDPQQLPAPRTLITKGALEPADYNVVTRLMCTIGPDVFLNKCYRCPAEVVNSVSSLVYEDKFKPVNPLSNLCFKLLFKGAVHHDSGSCVNRKQLDIVKQFLARNPDWSKAVFISPYNSQNYVAARVLGLQTQTVDSAQGSEYDYVIYTQTSDTAHALNVNRFNVAITRAKKGIFCVMNDANLFNALEFQEITTTDLQSVLSGLFKNCIRKGHDLPPNHARSFLDLDSRFKVTDELAVHIGSSEPTYEHVLSWMGFRFDACPKGYHTMFCTRDFAIRNVRGWLGFDVEGAHVCGDNCGTNVPLQLGFSNGVDFVVQPEASYATQHGILVKNVKARAPPGEQFTHLVPLLRKGQPWAVVRKRVVQMVCDHLKDLSDVVVFVLWAGGLELTTMRYFVKIGPPRNCHCGRVAQCYSSNAVAFSCLRHAVGCDYLYNPYAFDIQQWGYTGSLSSNHHRYCNVHFNEHVASGDAIMTRCLAIYDCFVKDVHWDITYPYIANESDINAAGRYVERHLMNTFVKLYNPKAIYDVGNPKGIRICDFKGSWYCYDKEPTNNNVVKLEYDYTVHGQFDGLCLFWNCNVDMYPGFSLVCRFDTKHRSPLSLEGVNGGCLYVNKHAFHTPAFDRRALAKLQALPFFFFDDSDCDVVSDAESSEVDYVPLRSNVCITKCNVGGAVCKKHASLYKTYVQKYNEFTQNGFTLWGPQNFDLFNLWQLVSKPILQGLENLSYNLLKKGTFVNMPGELPTAIINDKVFVREGVADNLVFTNNTALPTNVAFELFVKKKLGLTPPLTLLRNLEVTAAYRFVLWDYESDRPFSNFTYECCKYTDVNHPYNLCYDGSMQGSLERFISCDDGVLFQTQALKGKTAIHLNFGYLNGVPVSTTDVEVDGEIVKKKVDLYVYVRKNGQFVDQFDGFYSQGRTVSTFKPRSTMESDFLELDTDLFINKYGLQDYGFEHVVYGDFSKSTIGGLHLLISQIRLARIGYLKIDDFGGNSDSTVKCCSVTCIENSSKVVCSYVDLLLDDFVTILKSLDLSVVSKVHDVVIDGKPWRWMLWCKDNKVSTFYPQLQSSEWKCGYSMPPLYKIQSMILAPCSLYNYGKSIKLPEGIMFNVVKYTQLCQYLNTTSMCVPHKMRVLHLGAGSDKGVAPGTAVLRNWLPEDALLVDNDLYDYVSDADISYTGDCCSMYLDDKFDLVVSDMYDGKTKQIDGDNVSKDGFFVYINGVITERLSLGGTVAIKVTEFSWNRKLYELIQRFEYWTVFCTSVNTSSSEGFLIGVNYLGNFCDKPIIDGCTMHANYIFWRNSTVMALSYNSVLDVNKFRLKCKATPVLSLKDGSFTPLVLTLIKNGKLIVRDTGVVVSFSNHLVNLTK</sequence>
<dbReference type="PROSITE" id="PS51657">
    <property type="entry name" value="PSRV_HELICASE"/>
    <property type="match status" value="1"/>
</dbReference>
<evidence type="ECO:0000256" key="39">
    <source>
        <dbReference type="ARBA" id="ARBA00023050"/>
    </source>
</evidence>
<dbReference type="PROSITE" id="PS51946">
    <property type="entry name" value="COV_NSP4C"/>
    <property type="match status" value="1"/>
</dbReference>
<dbReference type="GO" id="GO:0000175">
    <property type="term" value="F:3'-5'-RNA exonuclease activity"/>
    <property type="evidence" value="ECO:0007669"/>
    <property type="project" value="InterPro"/>
</dbReference>
<evidence type="ECO:0000256" key="38">
    <source>
        <dbReference type="ARBA" id="ARBA00022989"/>
    </source>
</evidence>
<feature type="transmembrane region" description="Helical" evidence="64">
    <location>
        <begin position="3387"/>
        <end position="3407"/>
    </location>
</feature>
<dbReference type="Pfam" id="PF06478">
    <property type="entry name" value="CoV_RPol_N"/>
    <property type="match status" value="1"/>
</dbReference>
<dbReference type="Pfam" id="PF19219">
    <property type="entry name" value="CoV_NSP15_N"/>
    <property type="match status" value="1"/>
</dbReference>
<dbReference type="CDD" id="cd21473">
    <property type="entry name" value="cv_Nsp4_TM"/>
    <property type="match status" value="1"/>
</dbReference>
<dbReference type="Pfam" id="PF00680">
    <property type="entry name" value="RdRP_1"/>
    <property type="match status" value="1"/>
</dbReference>
<evidence type="ECO:0000259" key="80">
    <source>
        <dbReference type="PROSITE" id="PS51954"/>
    </source>
</evidence>
<dbReference type="CDD" id="cd21660">
    <property type="entry name" value="alphaCoV_Nsp14"/>
    <property type="match status" value="1"/>
</dbReference>
<evidence type="ECO:0000256" key="9">
    <source>
        <dbReference type="ARBA" id="ARBA00022482"/>
    </source>
</evidence>
<evidence type="ECO:0000256" key="55">
    <source>
        <dbReference type="PROSITE-ProRule" id="PRU00444"/>
    </source>
</evidence>
<evidence type="ECO:0000256" key="6">
    <source>
        <dbReference type="ARBA" id="ARBA00004407"/>
    </source>
</evidence>
<dbReference type="InterPro" id="IPR044343">
    <property type="entry name" value="NSP13_1B_dom_CoV"/>
</dbReference>
<dbReference type="PROSITE" id="PS51951">
    <property type="entry name" value="COV_NSP9_SSRNA_BD"/>
    <property type="match status" value="1"/>
</dbReference>
<comment type="cofactor">
    <cofactor evidence="2">
        <name>Mn(2+)</name>
        <dbReference type="ChEBI" id="CHEBI:29035"/>
    </cofactor>
</comment>
<feature type="domain" description="Macro" evidence="67">
    <location>
        <begin position="1350"/>
        <end position="1517"/>
    </location>
</feature>
<dbReference type="SUPFAM" id="SSF51126">
    <property type="entry name" value="Pectin lyase-like"/>
    <property type="match status" value="1"/>
</dbReference>
<comment type="catalytic activity">
    <reaction evidence="52">
        <text>ATP + H2O = ADP + phosphate + H(+)</text>
        <dbReference type="Rhea" id="RHEA:13065"/>
        <dbReference type="ChEBI" id="CHEBI:15377"/>
        <dbReference type="ChEBI" id="CHEBI:15378"/>
        <dbReference type="ChEBI" id="CHEBI:30616"/>
        <dbReference type="ChEBI" id="CHEBI:43474"/>
        <dbReference type="ChEBI" id="CHEBI:456216"/>
        <dbReference type="EC" id="3.6.4.13"/>
    </reaction>
</comment>
<evidence type="ECO:0000256" key="17">
    <source>
        <dbReference type="ARBA" id="ARBA00022692"/>
    </source>
</evidence>
<dbReference type="InterPro" id="IPR049894">
    <property type="entry name" value="COV_NSP3_3ECTO"/>
</dbReference>
<keyword evidence="23" id="KW-0688">Ribosomal frameshifting</keyword>
<dbReference type="InterPro" id="IPR043610">
    <property type="entry name" value="NSP6_CoV"/>
</dbReference>
<dbReference type="CDD" id="cd21665">
    <property type="entry name" value="alphaCoV_Nsp5_Mpro"/>
    <property type="match status" value="1"/>
</dbReference>
<dbReference type="InterPro" id="IPR037204">
    <property type="entry name" value="NSP7_sf_CoV"/>
</dbReference>
<dbReference type="InterPro" id="IPR046438">
    <property type="entry name" value="NIV_2_O_MTASE"/>
</dbReference>
<comment type="function">
    <text evidence="48">RNA-directed RNA polymerase that catalyzes the transcription of viral genomic and subgenomic RNAs. Acts in complex with nsp7 and nsp8 to transcribe both the minus and positive strands of genomic RNA. The kinase-like NiRAN domain of NSP12 attaches one or more nucleotides to the amino terminus of NSP9, forming a covalent RNA-protein intermediate that serves as transcription/replication primer. Subgenomic RNAs (sgRNAs) are formed by discontinuous transcription: The polymerase has the ability to pause at transcription-regulating sequences (TRS) and jump to the leader TRS, resulting in a major deletion. This creates a series of subgenomic RNAs that are replicated, transcribed and translated. In addition, Nsp12 is a subunit of the viral RNA capping enzyme that catalyzes the RNA guanylyltransferase reaction for genomic and sub-genomic RNAs. Subsequently, the NiRAN domain transfers RNA to GDP, and forms the core cap structure GpppA-RNA.</text>
</comment>
<dbReference type="InterPro" id="IPR027352">
    <property type="entry name" value="NSP13_ZBD_CoV-like"/>
</dbReference>
<evidence type="ECO:0000256" key="45">
    <source>
        <dbReference type="ARBA" id="ARBA00024600"/>
    </source>
</evidence>
<keyword evidence="34" id="KW-1127">Modulation of host ubiquitin pathway by viral deubiquitinase</keyword>
<evidence type="ECO:0000259" key="86">
    <source>
        <dbReference type="PROSITE" id="PS51992"/>
    </source>
</evidence>
<evidence type="ECO:0000256" key="47">
    <source>
        <dbReference type="ARBA" id="ARBA00026035"/>
    </source>
</evidence>
<evidence type="ECO:0000256" key="24">
    <source>
        <dbReference type="ARBA" id="ARBA00022759"/>
    </source>
</evidence>
<dbReference type="GO" id="GO:0033644">
    <property type="term" value="C:host cell membrane"/>
    <property type="evidence" value="ECO:0007669"/>
    <property type="project" value="UniProtKB-SubCell"/>
</dbReference>
<dbReference type="InterPro" id="IPR043502">
    <property type="entry name" value="DNA/RNA_pol_sf"/>
</dbReference>
<dbReference type="CDD" id="cd21171">
    <property type="entry name" value="NTD_alpha_betaCoV_Nsp15-like"/>
    <property type="match status" value="1"/>
</dbReference>
<feature type="transmembrane region" description="Helical" evidence="64">
    <location>
        <begin position="2775"/>
        <end position="2801"/>
    </location>
</feature>
<dbReference type="Pfam" id="PF19212">
    <property type="entry name" value="CoV_NSP2_C"/>
    <property type="match status" value="1"/>
</dbReference>
<dbReference type="InterPro" id="IPR018995">
    <property type="entry name" value="RNA_synth_NSP10_CoV"/>
</dbReference>
<feature type="active site" evidence="58">
    <location>
        <position position="5670"/>
    </location>
</feature>
<feature type="transmembrane region" description="Helical" evidence="64">
    <location>
        <begin position="3321"/>
        <end position="3342"/>
    </location>
</feature>
<evidence type="ECO:0000256" key="54">
    <source>
        <dbReference type="ARBA" id="ARBA00049042"/>
    </source>
</evidence>
<feature type="active site" evidence="58">
    <location>
        <position position="5771"/>
    </location>
</feature>
<dbReference type="InterPro" id="IPR043178">
    <property type="entry name" value="PLpro_thumb_sf_CoV"/>
</dbReference>
<comment type="catalytic activity">
    <reaction evidence="53">
        <text>ATP + H2O = ADP + phosphate + H(+)</text>
        <dbReference type="Rhea" id="RHEA:13065"/>
        <dbReference type="ChEBI" id="CHEBI:15377"/>
        <dbReference type="ChEBI" id="CHEBI:15378"/>
        <dbReference type="ChEBI" id="CHEBI:30616"/>
        <dbReference type="ChEBI" id="CHEBI:43474"/>
        <dbReference type="ChEBI" id="CHEBI:456216"/>
        <dbReference type="EC" id="3.6.4.12"/>
    </reaction>
</comment>
<dbReference type="Gene3D" id="2.40.10.250">
    <property type="entry name" value="Replicase NSP9"/>
    <property type="match status" value="1"/>
</dbReference>